<gene>
    <name evidence="1" type="ORF">GSUB_17160</name>
</gene>
<keyword evidence="2" id="KW-1185">Reference proteome</keyword>
<dbReference type="AlphaFoldDB" id="A0A0B5FJ58"/>
<dbReference type="Proteomes" id="UP000035036">
    <property type="component" value="Plasmid pGSUB1"/>
</dbReference>
<evidence type="ECO:0000313" key="1">
    <source>
        <dbReference type="EMBL" id="AJF08217.1"/>
    </source>
</evidence>
<geneLocation type="plasmid" evidence="1 2">
    <name>pGSUB1</name>
</geneLocation>
<dbReference type="RefSeq" id="WP_040202854.1">
    <property type="nucleotide sequence ID" value="NZ_CP010312.1"/>
</dbReference>
<sequence length="69" mass="8350">MPEADKKPRECTDGDWPCEMSGHLCHLEAENYRLKSLLADLREWDEKQWTEHRRRGIPPEIRKRIHQLL</sequence>
<keyword evidence="1" id="KW-0614">Plasmid</keyword>
<evidence type="ECO:0008006" key="3">
    <source>
        <dbReference type="Google" id="ProtNLM"/>
    </source>
</evidence>
<organism evidence="1 2">
    <name type="scientific">Geoalkalibacter subterraneus</name>
    <dbReference type="NCBI Taxonomy" id="483547"/>
    <lineage>
        <taxon>Bacteria</taxon>
        <taxon>Pseudomonadati</taxon>
        <taxon>Thermodesulfobacteriota</taxon>
        <taxon>Desulfuromonadia</taxon>
        <taxon>Desulfuromonadales</taxon>
        <taxon>Geoalkalibacteraceae</taxon>
        <taxon>Geoalkalibacter</taxon>
    </lineage>
</organism>
<dbReference type="EMBL" id="CP010312">
    <property type="protein sequence ID" value="AJF08217.1"/>
    <property type="molecule type" value="Genomic_DNA"/>
</dbReference>
<protein>
    <recommendedName>
        <fullName evidence="3">Transposase</fullName>
    </recommendedName>
</protein>
<name>A0A0B5FJ58_9BACT</name>
<dbReference type="KEGG" id="gsb:GSUB_17160"/>
<accession>A0A0B5FJ58</accession>
<reference evidence="1 2" key="1">
    <citation type="journal article" date="2015" name="Genome Announc.">
        <title>Genomes of Geoalkalibacter ferrihydriticus Z-0531T and Geoalkalibacter subterraneus Red1T, Two Haloalkaliphilic Metal-Reducing Deltaproteobacteria.</title>
        <authorList>
            <person name="Badalamenti J.P."/>
            <person name="Krajmalnik-Brown R."/>
            <person name="Torres C.I."/>
            <person name="Bond D.R."/>
        </authorList>
    </citation>
    <scope>NUCLEOTIDE SEQUENCE [LARGE SCALE GENOMIC DNA]</scope>
    <source>
        <strain evidence="1 2">Red1</strain>
        <plasmid evidence="2">Plasmid pGSUB1</plasmid>
    </source>
</reference>
<dbReference type="HOGENOM" id="CLU_2770027_0_0_7"/>
<proteinExistence type="predicted"/>
<evidence type="ECO:0000313" key="2">
    <source>
        <dbReference type="Proteomes" id="UP000035036"/>
    </source>
</evidence>